<proteinExistence type="predicted"/>
<feature type="region of interest" description="Disordered" evidence="2">
    <location>
        <begin position="72"/>
        <end position="102"/>
    </location>
</feature>
<dbReference type="PANTHER" id="PTHR33701:SF3">
    <property type="entry name" value="TRANSCRIPTIONAL REGULATOR ATRX"/>
    <property type="match status" value="1"/>
</dbReference>
<feature type="coiled-coil region" evidence="1">
    <location>
        <begin position="23"/>
        <end position="57"/>
    </location>
</feature>
<feature type="compositionally biased region" description="Basic and acidic residues" evidence="2">
    <location>
        <begin position="80"/>
        <end position="94"/>
    </location>
</feature>
<protein>
    <submittedName>
        <fullName evidence="3">Uncharacterized protein</fullName>
    </submittedName>
</protein>
<comment type="caution">
    <text evidence="3">The sequence shown here is derived from an EMBL/GenBank/DDBJ whole genome shotgun (WGS) entry which is preliminary data.</text>
</comment>
<feature type="region of interest" description="Disordered" evidence="2">
    <location>
        <begin position="714"/>
        <end position="763"/>
    </location>
</feature>
<feature type="region of interest" description="Disordered" evidence="2">
    <location>
        <begin position="116"/>
        <end position="168"/>
    </location>
</feature>
<dbReference type="Proteomes" id="UP000734854">
    <property type="component" value="Unassembled WGS sequence"/>
</dbReference>
<organism evidence="3 4">
    <name type="scientific">Zingiber officinale</name>
    <name type="common">Ginger</name>
    <name type="synonym">Amomum zingiber</name>
    <dbReference type="NCBI Taxonomy" id="94328"/>
    <lineage>
        <taxon>Eukaryota</taxon>
        <taxon>Viridiplantae</taxon>
        <taxon>Streptophyta</taxon>
        <taxon>Embryophyta</taxon>
        <taxon>Tracheophyta</taxon>
        <taxon>Spermatophyta</taxon>
        <taxon>Magnoliopsida</taxon>
        <taxon>Liliopsida</taxon>
        <taxon>Zingiberales</taxon>
        <taxon>Zingiberaceae</taxon>
        <taxon>Zingiber</taxon>
    </lineage>
</organism>
<dbReference type="EMBL" id="JACMSC010000008">
    <property type="protein sequence ID" value="KAG6512565.1"/>
    <property type="molecule type" value="Genomic_DNA"/>
</dbReference>
<dbReference type="PANTHER" id="PTHR33701">
    <property type="entry name" value="TRANSMEMBRANE PROTEIN"/>
    <property type="match status" value="1"/>
</dbReference>
<gene>
    <name evidence="3" type="ORF">ZIOFF_030690</name>
</gene>
<feature type="compositionally biased region" description="Polar residues" evidence="2">
    <location>
        <begin position="116"/>
        <end position="130"/>
    </location>
</feature>
<reference evidence="3 4" key="1">
    <citation type="submission" date="2020-08" db="EMBL/GenBank/DDBJ databases">
        <title>Plant Genome Project.</title>
        <authorList>
            <person name="Zhang R.-G."/>
        </authorList>
    </citation>
    <scope>NUCLEOTIDE SEQUENCE [LARGE SCALE GENOMIC DNA]</scope>
    <source>
        <tissue evidence="3">Rhizome</tissue>
    </source>
</reference>
<feature type="compositionally biased region" description="Polar residues" evidence="2">
    <location>
        <begin position="159"/>
        <end position="168"/>
    </location>
</feature>
<keyword evidence="1" id="KW-0175">Coiled coil</keyword>
<evidence type="ECO:0000313" key="3">
    <source>
        <dbReference type="EMBL" id="KAG6512565.1"/>
    </source>
</evidence>
<evidence type="ECO:0000256" key="1">
    <source>
        <dbReference type="SAM" id="Coils"/>
    </source>
</evidence>
<feature type="compositionally biased region" description="Basic and acidic residues" evidence="2">
    <location>
        <begin position="143"/>
        <end position="154"/>
    </location>
</feature>
<evidence type="ECO:0000313" key="4">
    <source>
        <dbReference type="Proteomes" id="UP000734854"/>
    </source>
</evidence>
<feature type="compositionally biased region" description="Low complexity" evidence="2">
    <location>
        <begin position="131"/>
        <end position="142"/>
    </location>
</feature>
<dbReference type="OrthoDB" id="1939754at2759"/>
<keyword evidence="4" id="KW-1185">Reference proteome</keyword>
<dbReference type="AlphaFoldDB" id="A0A8J5H9L4"/>
<sequence length="763" mass="83760">MSDSTTMTIEFLRARLLSERTVSKAAKEKADQLAKRVMELEEQLRIMNIQRRKAEQAAMEAVSILETNGINDLSDAIDSSSDKDESPIAERGCEEDFGESEVCTKANEERIVVGDTQSNSYLEDSSSQVGSLSWKSHSSSPDSSRKTKGKQDRPRQRRNSFTSYVESSPKYNLGKSCRRIKRKEVGSSAEMRDDYAINSDDLANLSVKVSGSLTSLASLEKKEADGIGNERDEEMERVLEQQAQLIGQFEAEEKAQQEWEKKYNENKSSNLDLSKSEILCRVTEINAEPQKDAFACFEKIAYENYQAKSDGIVILPGSQELECPSKNPVLDISNCVQPPNTSDGEHPAGNTLNDEHSGNIDNRLKGKGYELNAFLPTELSGTQSRSNFMASADGSVAQIGQHVEVSDIEACFVEIAFPTQVSTMSGSFHKKSDILVHETSDSGSSNNNDILAQSHIDSLPIGSNSATNSWKEIQKWPLSSTQEPSYTKPYQSTSNNLGGVLEALHQAKMSLKQDLHKLPLPGQGIKATFPSASTSHTRTNILGESLKGPSSSSSLFRLPTDIFPQAQSSGSDFYSSGVSLAASYPLPGCAITAGDDDHTAIPYFEAGPKNSMTKFDIGNYHPVIGIPASTRSTLPYSYLKADQIPFSNGTGVPSGGQNFNSYPRARELPLFSRHSLPSNPIRDGTTFHSRSASSVHRQYFEHFGIEEPSQSRYSLPYSDLTRGGTTLHDRVSRPQTDARNQMRPQDQYSLYGGNGAQSSMRTL</sequence>
<evidence type="ECO:0000256" key="2">
    <source>
        <dbReference type="SAM" id="MobiDB-lite"/>
    </source>
</evidence>
<name>A0A8J5H9L4_ZINOF</name>
<feature type="compositionally biased region" description="Polar residues" evidence="2">
    <location>
        <begin position="733"/>
        <end position="748"/>
    </location>
</feature>
<accession>A0A8J5H9L4</accession>